<dbReference type="EMBL" id="BART01034073">
    <property type="protein sequence ID" value="GAH14206.1"/>
    <property type="molecule type" value="Genomic_DNA"/>
</dbReference>
<organism evidence="1">
    <name type="scientific">marine sediment metagenome</name>
    <dbReference type="NCBI Taxonomy" id="412755"/>
    <lineage>
        <taxon>unclassified sequences</taxon>
        <taxon>metagenomes</taxon>
        <taxon>ecological metagenomes</taxon>
    </lineage>
</organism>
<reference evidence="1" key="1">
    <citation type="journal article" date="2014" name="Front. Microbiol.">
        <title>High frequency of phylogenetically diverse reductive dehalogenase-homologous genes in deep subseafloor sedimentary metagenomes.</title>
        <authorList>
            <person name="Kawai M."/>
            <person name="Futagami T."/>
            <person name="Toyoda A."/>
            <person name="Takaki Y."/>
            <person name="Nishi S."/>
            <person name="Hori S."/>
            <person name="Arai W."/>
            <person name="Tsubouchi T."/>
            <person name="Morono Y."/>
            <person name="Uchiyama I."/>
            <person name="Ito T."/>
            <person name="Fujiyama A."/>
            <person name="Inagaki F."/>
            <person name="Takami H."/>
        </authorList>
    </citation>
    <scope>NUCLEOTIDE SEQUENCE</scope>
    <source>
        <strain evidence="1">Expedition CK06-06</strain>
    </source>
</reference>
<evidence type="ECO:0000313" key="1">
    <source>
        <dbReference type="EMBL" id="GAH14206.1"/>
    </source>
</evidence>
<proteinExistence type="predicted"/>
<protein>
    <submittedName>
        <fullName evidence="1">Uncharacterized protein</fullName>
    </submittedName>
</protein>
<feature type="non-terminal residue" evidence="1">
    <location>
        <position position="219"/>
    </location>
</feature>
<feature type="non-terminal residue" evidence="1">
    <location>
        <position position="1"/>
    </location>
</feature>
<accession>X1D064</accession>
<comment type="caution">
    <text evidence="1">The sequence shown here is derived from an EMBL/GenBank/DDBJ whole genome shotgun (WGS) entry which is preliminary data.</text>
</comment>
<name>X1D064_9ZZZZ</name>
<dbReference type="AlphaFoldDB" id="X1D064"/>
<gene>
    <name evidence="1" type="ORF">S01H4_58351</name>
</gene>
<sequence length="219" mass="24326">DDISAGQEIETTINGITGYAYKIMFSVQLETTYVYIDAIYGIPRARTPDNDYKFSLKYLNRALWFNSQKDKEYNRVDYSAANAPDVYNGEDASGYFNERSLYFGGSEPLVGGVELFNQRGQEVSTVALVFKNSETYMLTGDNPENFRILPVSHSIGCPASLTITSAEVAYKALDAPAQNVAMWLSDKGPMMFINNTIRAIPGVENFFDTSLDVATSIHP</sequence>